<organism evidence="2">
    <name type="scientific">uncultured Caudovirales phage</name>
    <dbReference type="NCBI Taxonomy" id="2100421"/>
    <lineage>
        <taxon>Viruses</taxon>
        <taxon>Duplodnaviria</taxon>
        <taxon>Heunggongvirae</taxon>
        <taxon>Uroviricota</taxon>
        <taxon>Caudoviricetes</taxon>
        <taxon>Peduoviridae</taxon>
        <taxon>Maltschvirus</taxon>
        <taxon>Maltschvirus maltsch</taxon>
    </lineage>
</organism>
<sequence length="81" mass="9515">MQITVYSNPNCVQCEQTKKWLERNSIRFESKMIEDSPEVQDIIAEHKFQSAPVVVAGEHFWSGFRLDHLKDIQHKIASEER</sequence>
<gene>
    <name evidence="2" type="ORF">UFOVP45_74</name>
</gene>
<dbReference type="SUPFAM" id="SSF52833">
    <property type="entry name" value="Thioredoxin-like"/>
    <property type="match status" value="1"/>
</dbReference>
<proteinExistence type="predicted"/>
<reference evidence="2" key="1">
    <citation type="submission" date="2020-04" db="EMBL/GenBank/DDBJ databases">
        <authorList>
            <person name="Chiriac C."/>
            <person name="Salcher M."/>
            <person name="Ghai R."/>
            <person name="Kavagutti S V."/>
        </authorList>
    </citation>
    <scope>NUCLEOTIDE SEQUENCE</scope>
</reference>
<dbReference type="EMBL" id="LR796175">
    <property type="protein sequence ID" value="CAB4123960.1"/>
    <property type="molecule type" value="Genomic_DNA"/>
</dbReference>
<dbReference type="InterPro" id="IPR002109">
    <property type="entry name" value="Glutaredoxin"/>
</dbReference>
<dbReference type="Pfam" id="PF00462">
    <property type="entry name" value="Glutaredoxin"/>
    <property type="match status" value="1"/>
</dbReference>
<evidence type="ECO:0000259" key="1">
    <source>
        <dbReference type="Pfam" id="PF00462"/>
    </source>
</evidence>
<dbReference type="CDD" id="cd02976">
    <property type="entry name" value="NrdH"/>
    <property type="match status" value="1"/>
</dbReference>
<evidence type="ECO:0000313" key="2">
    <source>
        <dbReference type="EMBL" id="CAB4123960.1"/>
    </source>
</evidence>
<dbReference type="PROSITE" id="PS51354">
    <property type="entry name" value="GLUTAREDOXIN_2"/>
    <property type="match status" value="1"/>
</dbReference>
<dbReference type="Gene3D" id="3.40.30.10">
    <property type="entry name" value="Glutaredoxin"/>
    <property type="match status" value="1"/>
</dbReference>
<name>A0A6J5KUR5_9CAUD</name>
<dbReference type="InterPro" id="IPR036249">
    <property type="entry name" value="Thioredoxin-like_sf"/>
</dbReference>
<feature type="domain" description="Glutaredoxin" evidence="1">
    <location>
        <begin position="3"/>
        <end position="60"/>
    </location>
</feature>
<accession>A0A6J5KUR5</accession>
<protein>
    <submittedName>
        <fullName evidence="2">GrxC Glutaredoxin and related proteins</fullName>
    </submittedName>
</protein>